<protein>
    <submittedName>
        <fullName evidence="1">Uncharacterized protein</fullName>
    </submittedName>
</protein>
<reference evidence="2" key="1">
    <citation type="submission" date="2016-10" db="EMBL/GenBank/DDBJ databases">
        <authorList>
            <person name="Varghese N."/>
            <person name="Submissions S."/>
        </authorList>
    </citation>
    <scope>NUCLEOTIDE SEQUENCE [LARGE SCALE GENOMIC DNA]</scope>
    <source>
        <strain evidence="2">DSM 46732</strain>
    </source>
</reference>
<sequence length="187" mass="18754">MVELAEKPRVHAPDETDSLPAQLVVLGYSTSDTFLAGGGADQPWILLSASKVRGIACVQEGSAMAPGFGDGTADFPVQRGGDIIAADASKYVKGGSKLVDGAGSVLRGVPYPGTAATVVSEGIDYASGTDTAGEAAMDAGAGLSGAAVGALPVPRSARRSSRVLAPWSVGLSGAWPGISSRPRRKVC</sequence>
<gene>
    <name evidence="1" type="ORF">SAMN04487905_101510</name>
</gene>
<accession>A0A1H0PEV0</accession>
<keyword evidence="2" id="KW-1185">Reference proteome</keyword>
<name>A0A1H0PEV0_9ACTN</name>
<dbReference type="RefSeq" id="WP_092596992.1">
    <property type="nucleotide sequence ID" value="NZ_FNJR01000001.1"/>
</dbReference>
<dbReference type="EMBL" id="FNJR01000001">
    <property type="protein sequence ID" value="SDP03280.1"/>
    <property type="molecule type" value="Genomic_DNA"/>
</dbReference>
<dbReference type="AlphaFoldDB" id="A0A1H0PEV0"/>
<organism evidence="1 2">
    <name type="scientific">Actinopolyspora xinjiangensis</name>
    <dbReference type="NCBI Taxonomy" id="405564"/>
    <lineage>
        <taxon>Bacteria</taxon>
        <taxon>Bacillati</taxon>
        <taxon>Actinomycetota</taxon>
        <taxon>Actinomycetes</taxon>
        <taxon>Actinopolysporales</taxon>
        <taxon>Actinopolysporaceae</taxon>
        <taxon>Actinopolyspora</taxon>
    </lineage>
</organism>
<proteinExistence type="predicted"/>
<dbReference type="Proteomes" id="UP000199497">
    <property type="component" value="Unassembled WGS sequence"/>
</dbReference>
<evidence type="ECO:0000313" key="1">
    <source>
        <dbReference type="EMBL" id="SDP03280.1"/>
    </source>
</evidence>
<evidence type="ECO:0000313" key="2">
    <source>
        <dbReference type="Proteomes" id="UP000199497"/>
    </source>
</evidence>